<accession>X8AHP0</accession>
<dbReference type="EMBL" id="JAOB01000060">
    <property type="protein sequence ID" value="EUA30370.1"/>
    <property type="molecule type" value="Genomic_DNA"/>
</dbReference>
<dbReference type="InterPro" id="IPR036291">
    <property type="entry name" value="NAD(P)-bd_dom_sf"/>
</dbReference>
<feature type="region of interest" description="Disordered" evidence="1">
    <location>
        <begin position="67"/>
        <end position="93"/>
    </location>
</feature>
<dbReference type="AlphaFoldDB" id="X8AHP0"/>
<comment type="caution">
    <text evidence="2">The sequence shown here is derived from an EMBL/GenBank/DDBJ whole genome shotgun (WGS) entry which is preliminary data.</text>
</comment>
<feature type="compositionally biased region" description="Pro residues" evidence="1">
    <location>
        <begin position="70"/>
        <end position="87"/>
    </location>
</feature>
<proteinExistence type="predicted"/>
<dbReference type="Gene3D" id="3.40.50.720">
    <property type="entry name" value="NAD(P)-binding Rossmann-like Domain"/>
    <property type="match status" value="1"/>
</dbReference>
<organism evidence="2">
    <name type="scientific">Mycobacterium xenopi 4042</name>
    <dbReference type="NCBI Taxonomy" id="1299334"/>
    <lineage>
        <taxon>Bacteria</taxon>
        <taxon>Bacillati</taxon>
        <taxon>Actinomycetota</taxon>
        <taxon>Actinomycetes</taxon>
        <taxon>Mycobacteriales</taxon>
        <taxon>Mycobacteriaceae</taxon>
        <taxon>Mycobacterium</taxon>
    </lineage>
</organism>
<gene>
    <name evidence="2" type="ORF">I553_4627</name>
</gene>
<name>X8AHP0_MYCXE</name>
<protein>
    <recommendedName>
        <fullName evidence="3">NAD binding domain of 6-phosphogluconate dehydrogenase family protein</fullName>
    </recommendedName>
</protein>
<sequence length="93" mass="9907">MRALGRSAEKRAGVAELGAAAVADVCAAAAAADVVVVCVFSDEQVRHVCLDSDLLVTMAPVRRWSCTPPQVLPPSRRSPPTPQPMAWPSPMRR</sequence>
<evidence type="ECO:0008006" key="3">
    <source>
        <dbReference type="Google" id="ProtNLM"/>
    </source>
</evidence>
<dbReference type="SUPFAM" id="SSF51735">
    <property type="entry name" value="NAD(P)-binding Rossmann-fold domains"/>
    <property type="match status" value="1"/>
</dbReference>
<dbReference type="PATRIC" id="fig|1299334.3.peg.6300"/>
<reference evidence="2" key="1">
    <citation type="submission" date="2014-01" db="EMBL/GenBank/DDBJ databases">
        <authorList>
            <person name="Brown-Elliot B."/>
            <person name="Wallace R."/>
            <person name="Lenaerts A."/>
            <person name="Ordway D."/>
            <person name="DeGroote M.A."/>
            <person name="Parker T."/>
            <person name="Sizemore C."/>
            <person name="Tallon L.J."/>
            <person name="Sadzewicz L.K."/>
            <person name="Sengamalay N."/>
            <person name="Fraser C.M."/>
            <person name="Hine E."/>
            <person name="Shefchek K.A."/>
            <person name="Das S.P."/>
            <person name="Tettelin H."/>
        </authorList>
    </citation>
    <scope>NUCLEOTIDE SEQUENCE [LARGE SCALE GENOMIC DNA]</scope>
    <source>
        <strain evidence="2">4042</strain>
    </source>
</reference>
<evidence type="ECO:0000256" key="1">
    <source>
        <dbReference type="SAM" id="MobiDB-lite"/>
    </source>
</evidence>
<evidence type="ECO:0000313" key="2">
    <source>
        <dbReference type="EMBL" id="EUA30370.1"/>
    </source>
</evidence>